<dbReference type="EMBL" id="AP009387">
    <property type="protein sequence ID" value="BAG47719.1"/>
    <property type="molecule type" value="Genomic_DNA"/>
</dbReference>
<dbReference type="eggNOG" id="ENOG503396R">
    <property type="taxonomic scope" value="Bacteria"/>
</dbReference>
<evidence type="ECO:0000313" key="1">
    <source>
        <dbReference type="EMBL" id="BAG47719.1"/>
    </source>
</evidence>
<dbReference type="InterPro" id="IPR022283">
    <property type="entry name" value="PRTRC_protein-F"/>
</dbReference>
<evidence type="ECO:0000313" key="2">
    <source>
        <dbReference type="Proteomes" id="UP000008815"/>
    </source>
</evidence>
<dbReference type="KEGG" id="bmu:Bmul_5592"/>
<keyword evidence="2" id="KW-1185">Reference proteome</keyword>
<dbReference type="HOGENOM" id="CLU_061513_0_0_4"/>
<gene>
    <name evidence="1" type="ordered locus">BMULJ_05912</name>
</gene>
<dbReference type="Proteomes" id="UP000008815">
    <property type="component" value="Chromosome 3"/>
</dbReference>
<dbReference type="NCBIfam" id="TIGR03742">
    <property type="entry name" value="PRTRC_F"/>
    <property type="match status" value="1"/>
</dbReference>
<organism evidence="1 2">
    <name type="scientific">Burkholderia multivorans (strain ATCC 17616 / 249)</name>
    <dbReference type="NCBI Taxonomy" id="395019"/>
    <lineage>
        <taxon>Bacteria</taxon>
        <taxon>Pseudomonadati</taxon>
        <taxon>Pseudomonadota</taxon>
        <taxon>Betaproteobacteria</taxon>
        <taxon>Burkholderiales</taxon>
        <taxon>Burkholderiaceae</taxon>
        <taxon>Burkholderia</taxon>
        <taxon>Burkholderia cepacia complex</taxon>
    </lineage>
</organism>
<dbReference type="AlphaFoldDB" id="A0A0H3KRL0"/>
<name>A0A0H3KRL0_BURM1</name>
<proteinExistence type="predicted"/>
<protein>
    <recommendedName>
        <fullName evidence="3">PRTRC system protein F</fullName>
    </recommendedName>
</protein>
<dbReference type="Pfam" id="PF14456">
    <property type="entry name" value="alpha-hel2"/>
    <property type="match status" value="1"/>
</dbReference>
<dbReference type="STRING" id="395019.BMULJ_05912"/>
<sequence>MFFDPALPDSSIAAGSAARWQPPRAAPARRRPTFDLLTLPSFSTEVPGEVRLKWRDDVQLSDLVRKHFQYGPLRAGDVRDPADAGDAFQQAFYAWVGRQYGKFSRLQFVPRLFDAHAVRDVLDCLDNGNNDDDPTPLFFGFGLEDEWVYSLEGAIETLRSTHPSLFRTVMAALYRASSRTMFIRLPDWFMYEFSCWYWDGDPNISDEEADRMLKERFGDDVETRNAHLPSVVREQLCPDDADPCSYSGGRWLDRRALTVSELLSLRGRSKGMPRRVCTEVLKLRALMRRSRTRDLFHVSYYTNPAYALCSVIVEGNDFVGDLLDCHFDNESQSGDATTYSGFSGLASTPQAIRRQYADLALAFRILTHIDRLLALVSQPI</sequence>
<reference evidence="1 2" key="1">
    <citation type="submission" date="2007-04" db="EMBL/GenBank/DDBJ databases">
        <title>Complete genome sequence of Burkholderia multivorans ATCC 17616.</title>
        <authorList>
            <person name="Ohtsubo Y."/>
            <person name="Yamashita A."/>
            <person name="Kurokawa K."/>
            <person name="Takami H."/>
            <person name="Yuhara S."/>
            <person name="Nishiyama E."/>
            <person name="Endo R."/>
            <person name="Miyazaki R."/>
            <person name="Ono A."/>
            <person name="Yano K."/>
            <person name="Ito M."/>
            <person name="Sota M."/>
            <person name="Yuji N."/>
            <person name="Hattori M."/>
            <person name="Tsuda M."/>
        </authorList>
    </citation>
    <scope>NUCLEOTIDE SEQUENCE [LARGE SCALE GENOMIC DNA]</scope>
    <source>
        <strain evidence="2">ATCC 17616 / 249</strain>
    </source>
</reference>
<accession>A0A0H3KRL0</accession>
<dbReference type="KEGG" id="bmj:BMULJ_05912"/>
<evidence type="ECO:0008006" key="3">
    <source>
        <dbReference type="Google" id="ProtNLM"/>
    </source>
</evidence>